<name>A0AA41Z4R0_9HYPH</name>
<evidence type="ECO:0000313" key="1">
    <source>
        <dbReference type="EMBL" id="MCW6513042.1"/>
    </source>
</evidence>
<sequence>MSFADPVPGLVIRYAFLWRDEHERGQEEGAKDRPCAVLLSVLDEAGNRTVVVLPITHTPPRDADQAVEVPGATKRRLGLDDERSWIVLNEANRFTWPGPDLRPMRSGDAASVAYGELPANLFRHVRDKWMALARRSIVKRTE</sequence>
<comment type="caution">
    <text evidence="1">The sequence shown here is derived from an EMBL/GenBank/DDBJ whole genome shotgun (WGS) entry which is preliminary data.</text>
</comment>
<evidence type="ECO:0000313" key="2">
    <source>
        <dbReference type="Proteomes" id="UP001165667"/>
    </source>
</evidence>
<dbReference type="AlphaFoldDB" id="A0AA41Z4R0"/>
<keyword evidence="2" id="KW-1185">Reference proteome</keyword>
<evidence type="ECO:0008006" key="3">
    <source>
        <dbReference type="Google" id="ProtNLM"/>
    </source>
</evidence>
<accession>A0AA41Z4R0</accession>
<protein>
    <recommendedName>
        <fullName evidence="3">Growth inhibitor PemK</fullName>
    </recommendedName>
</protein>
<dbReference type="Proteomes" id="UP001165667">
    <property type="component" value="Unassembled WGS sequence"/>
</dbReference>
<proteinExistence type="predicted"/>
<reference evidence="1" key="1">
    <citation type="submission" date="2022-05" db="EMBL/GenBank/DDBJ databases">
        <authorList>
            <person name="Pankratov T."/>
        </authorList>
    </citation>
    <scope>NUCLEOTIDE SEQUENCE</scope>
    <source>
        <strain evidence="1">BP6-180914</strain>
    </source>
</reference>
<organism evidence="1 2">
    <name type="scientific">Lichenifustis flavocetrariae</name>
    <dbReference type="NCBI Taxonomy" id="2949735"/>
    <lineage>
        <taxon>Bacteria</taxon>
        <taxon>Pseudomonadati</taxon>
        <taxon>Pseudomonadota</taxon>
        <taxon>Alphaproteobacteria</taxon>
        <taxon>Hyphomicrobiales</taxon>
        <taxon>Lichenihabitantaceae</taxon>
        <taxon>Lichenifustis</taxon>
    </lineage>
</organism>
<dbReference type="RefSeq" id="WP_282589418.1">
    <property type="nucleotide sequence ID" value="NZ_JAMOIM010000086.1"/>
</dbReference>
<dbReference type="EMBL" id="JAMOIM010000086">
    <property type="protein sequence ID" value="MCW6513042.1"/>
    <property type="molecule type" value="Genomic_DNA"/>
</dbReference>
<gene>
    <name evidence="1" type="ORF">M8523_34865</name>
</gene>